<name>A0AAE0G5M8_9CHLO</name>
<evidence type="ECO:0000313" key="2">
    <source>
        <dbReference type="EMBL" id="KAK3271311.1"/>
    </source>
</evidence>
<evidence type="ECO:0000313" key="3">
    <source>
        <dbReference type="Proteomes" id="UP001190700"/>
    </source>
</evidence>
<comment type="caution">
    <text evidence="2">The sequence shown here is derived from an EMBL/GenBank/DDBJ whole genome shotgun (WGS) entry which is preliminary data.</text>
</comment>
<reference evidence="2 3" key="1">
    <citation type="journal article" date="2015" name="Genome Biol. Evol.">
        <title>Comparative Genomics of a Bacterivorous Green Alga Reveals Evolutionary Causalities and Consequences of Phago-Mixotrophic Mode of Nutrition.</title>
        <authorList>
            <person name="Burns J.A."/>
            <person name="Paasch A."/>
            <person name="Narechania A."/>
            <person name="Kim E."/>
        </authorList>
    </citation>
    <scope>NUCLEOTIDE SEQUENCE [LARGE SCALE GENOMIC DNA]</scope>
    <source>
        <strain evidence="2 3">PLY_AMNH</strain>
    </source>
</reference>
<feature type="non-terminal residue" evidence="2">
    <location>
        <position position="121"/>
    </location>
</feature>
<feature type="region of interest" description="Disordered" evidence="1">
    <location>
        <begin position="27"/>
        <end position="69"/>
    </location>
</feature>
<dbReference type="EMBL" id="LGRX02009858">
    <property type="protein sequence ID" value="KAK3271311.1"/>
    <property type="molecule type" value="Genomic_DNA"/>
</dbReference>
<organism evidence="2 3">
    <name type="scientific">Cymbomonas tetramitiformis</name>
    <dbReference type="NCBI Taxonomy" id="36881"/>
    <lineage>
        <taxon>Eukaryota</taxon>
        <taxon>Viridiplantae</taxon>
        <taxon>Chlorophyta</taxon>
        <taxon>Pyramimonadophyceae</taxon>
        <taxon>Pyramimonadales</taxon>
        <taxon>Pyramimonadaceae</taxon>
        <taxon>Cymbomonas</taxon>
    </lineage>
</organism>
<keyword evidence="3" id="KW-1185">Reference proteome</keyword>
<gene>
    <name evidence="2" type="ORF">CYMTET_20332</name>
</gene>
<proteinExistence type="predicted"/>
<accession>A0AAE0G5M8</accession>
<protein>
    <submittedName>
        <fullName evidence="2">Uncharacterized protein</fullName>
    </submittedName>
</protein>
<evidence type="ECO:0000256" key="1">
    <source>
        <dbReference type="SAM" id="MobiDB-lite"/>
    </source>
</evidence>
<sequence>MGLGTGVQVETLNPAKAVAPGLARFGNASSGGERGSADPSIDESLELNGSASYSGYPHEGAGTGHLIEEGGPLAASALSPQAMPFVPGMSTPAECGYESEMQPGDPSAQLYNFPIHETGHQ</sequence>
<feature type="region of interest" description="Disordered" evidence="1">
    <location>
        <begin position="89"/>
        <end position="121"/>
    </location>
</feature>
<dbReference type="AlphaFoldDB" id="A0AAE0G5M8"/>
<dbReference type="Proteomes" id="UP001190700">
    <property type="component" value="Unassembled WGS sequence"/>
</dbReference>